<evidence type="ECO:0000313" key="1">
    <source>
        <dbReference type="EMBL" id="PWR75747.1"/>
    </source>
</evidence>
<gene>
    <name evidence="1" type="ORF">DLD82_03975</name>
</gene>
<dbReference type="Proteomes" id="UP000245934">
    <property type="component" value="Unassembled WGS sequence"/>
</dbReference>
<evidence type="ECO:0008006" key="3">
    <source>
        <dbReference type="Google" id="ProtNLM"/>
    </source>
</evidence>
<sequence>MVKVRMKKILSVCLLIISLISITGMVLANENLSNSSQVIFTFPDPAPVSSATIGHDYVLQKVSLTGDYAYTRPGRCLTPRIIVMNQGGDDIAQGKVPVEAWLGDTLLIPVVDSFPPLEAGKSAMIDLRYMIPHGIPLLPDHLTIKIDPWNTRDEKGTGVNEKSSVAYVVLRDDDWAKM</sequence>
<protein>
    <recommendedName>
        <fullName evidence="3">DUF11 domain-containing protein</fullName>
    </recommendedName>
</protein>
<name>A0A2V2NH66_9EURY</name>
<proteinExistence type="predicted"/>
<reference evidence="1 2" key="1">
    <citation type="submission" date="2018-05" db="EMBL/GenBank/DDBJ databases">
        <title>Draft genome of Methanospirillum stamsii Pt1.</title>
        <authorList>
            <person name="Dueholm M.S."/>
            <person name="Nielsen P.H."/>
            <person name="Bakmann L.F."/>
            <person name="Otzen D.E."/>
        </authorList>
    </citation>
    <scope>NUCLEOTIDE SEQUENCE [LARGE SCALE GENOMIC DNA]</scope>
    <source>
        <strain evidence="1 2">Pt1</strain>
    </source>
</reference>
<evidence type="ECO:0000313" key="2">
    <source>
        <dbReference type="Proteomes" id="UP000245934"/>
    </source>
</evidence>
<organism evidence="1 2">
    <name type="scientific">Methanospirillum stamsii</name>
    <dbReference type="NCBI Taxonomy" id="1277351"/>
    <lineage>
        <taxon>Archaea</taxon>
        <taxon>Methanobacteriati</taxon>
        <taxon>Methanobacteriota</taxon>
        <taxon>Stenosarchaea group</taxon>
        <taxon>Methanomicrobia</taxon>
        <taxon>Methanomicrobiales</taxon>
        <taxon>Methanospirillaceae</taxon>
        <taxon>Methanospirillum</taxon>
    </lineage>
</organism>
<comment type="caution">
    <text evidence="1">The sequence shown here is derived from an EMBL/GenBank/DDBJ whole genome shotgun (WGS) entry which is preliminary data.</text>
</comment>
<dbReference type="AlphaFoldDB" id="A0A2V2NH66"/>
<keyword evidence="2" id="KW-1185">Reference proteome</keyword>
<dbReference type="EMBL" id="QGMZ01000008">
    <property type="protein sequence ID" value="PWR75747.1"/>
    <property type="molecule type" value="Genomic_DNA"/>
</dbReference>
<accession>A0A2V2NH66</accession>